<dbReference type="InterPro" id="IPR008966">
    <property type="entry name" value="Adhesion_dom_sf"/>
</dbReference>
<evidence type="ECO:0000259" key="5">
    <source>
        <dbReference type="Pfam" id="PF00419"/>
    </source>
</evidence>
<dbReference type="EMBL" id="MOXD01000011">
    <property type="protein sequence ID" value="OMQ20634.1"/>
    <property type="molecule type" value="Genomic_DNA"/>
</dbReference>
<dbReference type="SUPFAM" id="SSF49401">
    <property type="entry name" value="Bacterial adhesins"/>
    <property type="match status" value="1"/>
</dbReference>
<accession>A0A1S8CFT4</accession>
<keyword evidence="7" id="KW-1185">Reference proteome</keyword>
<comment type="similarity">
    <text evidence="2">Belongs to the fimbrial protein family.</text>
</comment>
<evidence type="ECO:0000256" key="3">
    <source>
        <dbReference type="ARBA" id="ARBA00022729"/>
    </source>
</evidence>
<proteinExistence type="inferred from homology"/>
<evidence type="ECO:0000313" key="7">
    <source>
        <dbReference type="Proteomes" id="UP000216021"/>
    </source>
</evidence>
<dbReference type="Gene3D" id="2.60.40.3310">
    <property type="match status" value="1"/>
</dbReference>
<dbReference type="GO" id="GO:0009289">
    <property type="term" value="C:pilus"/>
    <property type="evidence" value="ECO:0007669"/>
    <property type="project" value="UniProtKB-SubCell"/>
</dbReference>
<feature type="domain" description="Fimbrial-type adhesion" evidence="5">
    <location>
        <begin position="113"/>
        <end position="262"/>
    </location>
</feature>
<dbReference type="InterPro" id="IPR000259">
    <property type="entry name" value="Adhesion_dom_fimbrial"/>
</dbReference>
<protein>
    <recommendedName>
        <fullName evidence="5">Fimbrial-type adhesion domain-containing protein</fullName>
    </recommendedName>
</protein>
<dbReference type="Gene3D" id="2.60.40.1090">
    <property type="entry name" value="Fimbrial-type adhesion domain"/>
    <property type="match status" value="1"/>
</dbReference>
<evidence type="ECO:0000256" key="2">
    <source>
        <dbReference type="ARBA" id="ARBA00006671"/>
    </source>
</evidence>
<comment type="caution">
    <text evidence="6">The sequence shown here is derived from an EMBL/GenBank/DDBJ whole genome shotgun (WGS) entry which is preliminary data.</text>
</comment>
<sequence>MGILSSEISTPSPIPRVRATNVPGIGVAIFWCNKNVTSCPTDPWGSGAVGGGVSSGWSELSALDWQFTAGKYDPFTQVWVYLIKTGKIEPGVLSIAGSSLAQYDGLATSRITFAGTTNVSSRSCVQTSPSAIRLELPTIAKNEFGKTGTPLLAGKERAFDITLACDPSLNVKLSIASNGSPVQNVLANSIGGNMATGVGIQLFQGGVGSQTVVPLDVKRDITTTASSGNNQPVTIPLTARYYKFGDIVPGQIRVSTTYTLTYE</sequence>
<evidence type="ECO:0000256" key="1">
    <source>
        <dbReference type="ARBA" id="ARBA00004561"/>
    </source>
</evidence>
<dbReference type="Pfam" id="PF00419">
    <property type="entry name" value="Fimbrial"/>
    <property type="match status" value="1"/>
</dbReference>
<dbReference type="GO" id="GO:0043709">
    <property type="term" value="P:cell adhesion involved in single-species biofilm formation"/>
    <property type="evidence" value="ECO:0007669"/>
    <property type="project" value="TreeGrafter"/>
</dbReference>
<keyword evidence="3" id="KW-0732">Signal</keyword>
<evidence type="ECO:0000256" key="4">
    <source>
        <dbReference type="ARBA" id="ARBA00023263"/>
    </source>
</evidence>
<gene>
    <name evidence="6" type="ORF">BMI79_17970</name>
</gene>
<dbReference type="InterPro" id="IPR036937">
    <property type="entry name" value="Adhesion_dom_fimbrial_sf"/>
</dbReference>
<organism evidence="6 7">
    <name type="scientific">Serratia oryzae</name>
    <dbReference type="NCBI Taxonomy" id="2034155"/>
    <lineage>
        <taxon>Bacteria</taxon>
        <taxon>Pseudomonadati</taxon>
        <taxon>Pseudomonadota</taxon>
        <taxon>Gammaproteobacteria</taxon>
        <taxon>Enterobacterales</taxon>
        <taxon>Yersiniaceae</taxon>
        <taxon>Serratia</taxon>
    </lineage>
</organism>
<name>A0A1S8CFT4_9GAMM</name>
<reference evidence="6 7" key="1">
    <citation type="submission" date="2016-11" db="EMBL/GenBank/DDBJ databases">
        <title>Rahnella oryzae sp. nov., isolated from rice root.</title>
        <authorList>
            <person name="Zhang X.-X."/>
            <person name="Zhang J."/>
        </authorList>
    </citation>
    <scope>NUCLEOTIDE SEQUENCE [LARGE SCALE GENOMIC DNA]</scope>
    <source>
        <strain evidence="6 7">J11-6</strain>
    </source>
</reference>
<comment type="subcellular location">
    <subcellularLocation>
        <location evidence="1">Fimbrium</location>
    </subcellularLocation>
</comment>
<keyword evidence="4" id="KW-0281">Fimbrium</keyword>
<dbReference type="Proteomes" id="UP000216021">
    <property type="component" value="Unassembled WGS sequence"/>
</dbReference>
<evidence type="ECO:0000313" key="6">
    <source>
        <dbReference type="EMBL" id="OMQ20634.1"/>
    </source>
</evidence>
<dbReference type="PANTHER" id="PTHR33420">
    <property type="entry name" value="FIMBRIAL SUBUNIT ELFA-RELATED"/>
    <property type="match status" value="1"/>
</dbReference>
<dbReference type="PANTHER" id="PTHR33420:SF3">
    <property type="entry name" value="FIMBRIAL SUBUNIT ELFA"/>
    <property type="match status" value="1"/>
</dbReference>
<dbReference type="AlphaFoldDB" id="A0A1S8CFT4"/>
<dbReference type="InterPro" id="IPR050263">
    <property type="entry name" value="Bact_Fimbrial_Adh_Pro"/>
</dbReference>